<keyword evidence="1" id="KW-0479">Metal-binding</keyword>
<keyword evidence="5" id="KW-0175">Coiled coil</keyword>
<sequence length="477" mass="52494">MPKPLLVDPLVGGALKKLHCTASSGFDAKDGVNQVYSGRNMSSGNSEDGGGDMAVLSVNANCDGSSVEEEKAEEQTRVPESSNGGFVPNESCSSAFGSSELSAISSDLILQPLLNESDGEGESGEIDHTGRGPVSSPDRARRSTHLEHTPGLQQDALQDGDMPVGQNGSGACGGGGKDSTVDQSVADLSTQSNEWERLGARPRDRPRDRAPMKRFPVEPSLFDLVPQEVASPVTHGVADAFLAKHSIDESLYQGSTEPRGPPAALPSANSGGSMLNRDFGSGSVEPTGNSLLTLKQRVEKARAMVERVLREREERELFGREIEKKEREIRELRARERREREARELEEANRWPQEQEAITGRSQWLCEHYQRHHRVRRPCCSHFYLCHRCHNNSRWMQLTEVPLPFDDLIVGSLDSNHNSADARRRFAKAMTRIQQARNTEEASRCCCTCTSEESKLLERQVLSAVGRQKYSTAVDSL</sequence>
<comment type="caution">
    <text evidence="8">The sequence shown here is derived from an EMBL/GenBank/DDBJ whole genome shotgun (WGS) entry which is preliminary data.</text>
</comment>
<evidence type="ECO:0000256" key="4">
    <source>
        <dbReference type="PROSITE-ProRule" id="PRU00601"/>
    </source>
</evidence>
<keyword evidence="9" id="KW-1185">Reference proteome</keyword>
<dbReference type="OrthoDB" id="10508415at2759"/>
<evidence type="ECO:0000256" key="6">
    <source>
        <dbReference type="SAM" id="MobiDB-lite"/>
    </source>
</evidence>
<feature type="region of interest" description="Disordered" evidence="6">
    <location>
        <begin position="252"/>
        <end position="288"/>
    </location>
</feature>
<feature type="coiled-coil region" evidence="5">
    <location>
        <begin position="291"/>
        <end position="349"/>
    </location>
</feature>
<feature type="region of interest" description="Disordered" evidence="6">
    <location>
        <begin position="63"/>
        <end position="91"/>
    </location>
</feature>
<dbReference type="SUPFAM" id="SSF161219">
    <property type="entry name" value="CHY zinc finger-like"/>
    <property type="match status" value="1"/>
</dbReference>
<gene>
    <name evidence="8" type="ORF">OS493_006136</name>
</gene>
<protein>
    <recommendedName>
        <fullName evidence="7">CHY-type domain-containing protein</fullName>
    </recommendedName>
</protein>
<evidence type="ECO:0000313" key="8">
    <source>
        <dbReference type="EMBL" id="KAJ7393170.1"/>
    </source>
</evidence>
<feature type="compositionally biased region" description="Polar residues" evidence="6">
    <location>
        <begin position="181"/>
        <end position="193"/>
    </location>
</feature>
<feature type="compositionally biased region" description="Gly residues" evidence="6">
    <location>
        <begin position="167"/>
        <end position="177"/>
    </location>
</feature>
<accession>A0A9X0A523</accession>
<dbReference type="GO" id="GO:0008270">
    <property type="term" value="F:zinc ion binding"/>
    <property type="evidence" value="ECO:0007669"/>
    <property type="project" value="UniProtKB-KW"/>
</dbReference>
<dbReference type="InterPro" id="IPR008913">
    <property type="entry name" value="Znf_CHY"/>
</dbReference>
<evidence type="ECO:0000259" key="7">
    <source>
        <dbReference type="PROSITE" id="PS51266"/>
    </source>
</evidence>
<keyword evidence="3" id="KW-0862">Zinc</keyword>
<feature type="compositionally biased region" description="Basic and acidic residues" evidence="6">
    <location>
        <begin position="194"/>
        <end position="211"/>
    </location>
</feature>
<evidence type="ECO:0000256" key="2">
    <source>
        <dbReference type="ARBA" id="ARBA00022771"/>
    </source>
</evidence>
<feature type="domain" description="CHY-type" evidence="7">
    <location>
        <begin position="359"/>
        <end position="451"/>
    </location>
</feature>
<feature type="region of interest" description="Disordered" evidence="6">
    <location>
        <begin position="115"/>
        <end position="211"/>
    </location>
</feature>
<dbReference type="EMBL" id="MU825398">
    <property type="protein sequence ID" value="KAJ7393170.1"/>
    <property type="molecule type" value="Genomic_DNA"/>
</dbReference>
<reference evidence="8" key="1">
    <citation type="submission" date="2023-01" db="EMBL/GenBank/DDBJ databases">
        <title>Genome assembly of the deep-sea coral Lophelia pertusa.</title>
        <authorList>
            <person name="Herrera S."/>
            <person name="Cordes E."/>
        </authorList>
    </citation>
    <scope>NUCLEOTIDE SEQUENCE</scope>
    <source>
        <strain evidence="8">USNM1676648</strain>
        <tissue evidence="8">Polyp</tissue>
    </source>
</reference>
<evidence type="ECO:0000256" key="3">
    <source>
        <dbReference type="ARBA" id="ARBA00022833"/>
    </source>
</evidence>
<dbReference type="InterPro" id="IPR037274">
    <property type="entry name" value="Znf_CHY_sf"/>
</dbReference>
<evidence type="ECO:0000256" key="5">
    <source>
        <dbReference type="SAM" id="Coils"/>
    </source>
</evidence>
<proteinExistence type="predicted"/>
<keyword evidence="2 4" id="KW-0863">Zinc-finger</keyword>
<evidence type="ECO:0000256" key="1">
    <source>
        <dbReference type="ARBA" id="ARBA00022723"/>
    </source>
</evidence>
<dbReference type="Proteomes" id="UP001163046">
    <property type="component" value="Unassembled WGS sequence"/>
</dbReference>
<name>A0A9X0A523_9CNID</name>
<feature type="compositionally biased region" description="Polar residues" evidence="6">
    <location>
        <begin position="78"/>
        <end position="91"/>
    </location>
</feature>
<organism evidence="8 9">
    <name type="scientific">Desmophyllum pertusum</name>
    <dbReference type="NCBI Taxonomy" id="174260"/>
    <lineage>
        <taxon>Eukaryota</taxon>
        <taxon>Metazoa</taxon>
        <taxon>Cnidaria</taxon>
        <taxon>Anthozoa</taxon>
        <taxon>Hexacorallia</taxon>
        <taxon>Scleractinia</taxon>
        <taxon>Caryophylliina</taxon>
        <taxon>Caryophylliidae</taxon>
        <taxon>Desmophyllum</taxon>
    </lineage>
</organism>
<dbReference type="AlphaFoldDB" id="A0A9X0A523"/>
<feature type="region of interest" description="Disordered" evidence="6">
    <location>
        <begin position="38"/>
        <end position="57"/>
    </location>
</feature>
<evidence type="ECO:0000313" key="9">
    <source>
        <dbReference type="Proteomes" id="UP001163046"/>
    </source>
</evidence>
<dbReference type="PROSITE" id="PS51266">
    <property type="entry name" value="ZF_CHY"/>
    <property type="match status" value="1"/>
</dbReference>
<feature type="compositionally biased region" description="Basic and acidic residues" evidence="6">
    <location>
        <begin position="138"/>
        <end position="148"/>
    </location>
</feature>